<evidence type="ECO:0000256" key="6">
    <source>
        <dbReference type="SAM" id="Phobius"/>
    </source>
</evidence>
<accession>A0A134BDA4</accession>
<feature type="transmembrane region" description="Helical" evidence="6">
    <location>
        <begin position="187"/>
        <end position="210"/>
    </location>
</feature>
<feature type="transmembrane region" description="Helical" evidence="6">
    <location>
        <begin position="44"/>
        <end position="64"/>
    </location>
</feature>
<sequence>MKPSDILRRIWGLALPNILSNVTVPLLILADTAMAGRMATADSIAAVAIGAAITQFVIGIWSLLRMGTTGFTAQAWGACDVRALLRQLTSGSIIALSVGLLLILLRPLYVAPAAELLQAGADMHLPEAQTYLHYSFLGAPAALLLYVYNGWLIGVQRMKLVMSVSIACNLLNILFSYLLAFPAGMGVGGLALGTVLAQYTAVLLLALGALRYEGRILRHLTREYLWHPETLVRYFHVGKYLLIRTLLLQAVMLTFIRYGGAIGVTTLAANSLLMQLFTLFSYFMDGLAYAAEALVGEAIGGRRYGMLRLIVRVTLQVGFAVAFVTSILYALFPRPFLELLTDKQEVLELALSQSYLMAAVPIVSYLAFLWDGILVGATDSKSMSIGVAGAAMMYFIIAETTATIGSGVMLWLAFLNYLLVRSFIEYYLGMRRIRALSQEVHDTRHSSYTYRLK</sequence>
<dbReference type="Pfam" id="PF01554">
    <property type="entry name" value="MatE"/>
    <property type="match status" value="2"/>
</dbReference>
<organism evidence="7 8">
    <name type="scientific">Porphyromonas somerae</name>
    <dbReference type="NCBI Taxonomy" id="322095"/>
    <lineage>
        <taxon>Bacteria</taxon>
        <taxon>Pseudomonadati</taxon>
        <taxon>Bacteroidota</taxon>
        <taxon>Bacteroidia</taxon>
        <taxon>Bacteroidales</taxon>
        <taxon>Porphyromonadaceae</taxon>
        <taxon>Porphyromonas</taxon>
    </lineage>
</organism>
<feature type="transmembrane region" description="Helical" evidence="6">
    <location>
        <begin position="241"/>
        <end position="260"/>
    </location>
</feature>
<feature type="transmembrane region" description="Helical" evidence="6">
    <location>
        <begin position="272"/>
        <end position="295"/>
    </location>
</feature>
<keyword evidence="5 6" id="KW-0472">Membrane</keyword>
<evidence type="ECO:0000313" key="8">
    <source>
        <dbReference type="Proteomes" id="UP000070224"/>
    </source>
</evidence>
<dbReference type="PANTHER" id="PTHR42893">
    <property type="entry name" value="PROTEIN DETOXIFICATION 44, CHLOROPLASTIC-RELATED"/>
    <property type="match status" value="1"/>
</dbReference>
<dbReference type="GO" id="GO:0005886">
    <property type="term" value="C:plasma membrane"/>
    <property type="evidence" value="ECO:0007669"/>
    <property type="project" value="TreeGrafter"/>
</dbReference>
<name>A0A134BDA4_9PORP</name>
<dbReference type="GO" id="GO:0015297">
    <property type="term" value="F:antiporter activity"/>
    <property type="evidence" value="ECO:0007669"/>
    <property type="project" value="InterPro"/>
</dbReference>
<dbReference type="STRING" id="322095.HMPREF3185_00359"/>
<dbReference type="PATRIC" id="fig|322095.3.peg.355"/>
<gene>
    <name evidence="7" type="ORF">HMPREF3185_00359</name>
</gene>
<comment type="caution">
    <text evidence="7">The sequence shown here is derived from an EMBL/GenBank/DDBJ whole genome shotgun (WGS) entry which is preliminary data.</text>
</comment>
<feature type="transmembrane region" description="Helical" evidence="6">
    <location>
        <begin position="12"/>
        <end position="32"/>
    </location>
</feature>
<dbReference type="InterPro" id="IPR002528">
    <property type="entry name" value="MATE_fam"/>
</dbReference>
<protein>
    <submittedName>
        <fullName evidence="7">MATE efflux family protein</fullName>
    </submittedName>
</protein>
<comment type="similarity">
    <text evidence="2">Belongs to the multi antimicrobial extrusion (MATE) (TC 2.A.66.1) family.</text>
</comment>
<dbReference type="OrthoDB" id="9776324at2"/>
<dbReference type="NCBIfam" id="TIGR00797">
    <property type="entry name" value="matE"/>
    <property type="match status" value="1"/>
</dbReference>
<keyword evidence="3 6" id="KW-0812">Transmembrane</keyword>
<dbReference type="PANTHER" id="PTHR42893:SF46">
    <property type="entry name" value="PROTEIN DETOXIFICATION 44, CHLOROPLASTIC"/>
    <property type="match status" value="1"/>
</dbReference>
<dbReference type="AlphaFoldDB" id="A0A134BDA4"/>
<feature type="transmembrane region" description="Helical" evidence="6">
    <location>
        <begin position="382"/>
        <end position="398"/>
    </location>
</feature>
<feature type="transmembrane region" description="Helical" evidence="6">
    <location>
        <begin position="404"/>
        <end position="424"/>
    </location>
</feature>
<proteinExistence type="inferred from homology"/>
<keyword evidence="8" id="KW-1185">Reference proteome</keyword>
<dbReference type="RefSeq" id="WP_060934902.1">
    <property type="nucleotide sequence ID" value="NZ_KQ960414.1"/>
</dbReference>
<feature type="transmembrane region" description="Helical" evidence="6">
    <location>
        <begin position="92"/>
        <end position="111"/>
    </location>
</feature>
<reference evidence="8" key="1">
    <citation type="submission" date="2016-01" db="EMBL/GenBank/DDBJ databases">
        <authorList>
            <person name="Mitreva M."/>
            <person name="Pepin K.H."/>
            <person name="Mihindukulasuriya K.A."/>
            <person name="Fulton R."/>
            <person name="Fronick C."/>
            <person name="O'Laughlin M."/>
            <person name="Miner T."/>
            <person name="Herter B."/>
            <person name="Rosa B.A."/>
            <person name="Cordes M."/>
            <person name="Tomlinson C."/>
            <person name="Wollam A."/>
            <person name="Palsikar V.B."/>
            <person name="Mardis E.R."/>
            <person name="Wilson R.K."/>
        </authorList>
    </citation>
    <scope>NUCLEOTIDE SEQUENCE [LARGE SCALE GENOMIC DNA]</scope>
    <source>
        <strain evidence="8">KA00683</strain>
    </source>
</reference>
<feature type="transmembrane region" description="Helical" evidence="6">
    <location>
        <begin position="160"/>
        <end position="181"/>
    </location>
</feature>
<evidence type="ECO:0000256" key="5">
    <source>
        <dbReference type="ARBA" id="ARBA00023136"/>
    </source>
</evidence>
<dbReference type="GO" id="GO:0042910">
    <property type="term" value="F:xenobiotic transmembrane transporter activity"/>
    <property type="evidence" value="ECO:0007669"/>
    <property type="project" value="InterPro"/>
</dbReference>
<evidence type="ECO:0000256" key="3">
    <source>
        <dbReference type="ARBA" id="ARBA00022692"/>
    </source>
</evidence>
<feature type="transmembrane region" description="Helical" evidence="6">
    <location>
        <begin position="352"/>
        <end position="370"/>
    </location>
</feature>
<comment type="subcellular location">
    <subcellularLocation>
        <location evidence="1">Membrane</location>
        <topology evidence="1">Multi-pass membrane protein</topology>
    </subcellularLocation>
</comment>
<evidence type="ECO:0000313" key="7">
    <source>
        <dbReference type="EMBL" id="KXB77889.1"/>
    </source>
</evidence>
<evidence type="ECO:0000256" key="4">
    <source>
        <dbReference type="ARBA" id="ARBA00022989"/>
    </source>
</evidence>
<dbReference type="CDD" id="cd13136">
    <property type="entry name" value="MATE_DinF_like"/>
    <property type="match status" value="1"/>
</dbReference>
<feature type="transmembrane region" description="Helical" evidence="6">
    <location>
        <begin position="131"/>
        <end position="148"/>
    </location>
</feature>
<keyword evidence="4 6" id="KW-1133">Transmembrane helix</keyword>
<dbReference type="Proteomes" id="UP000070224">
    <property type="component" value="Unassembled WGS sequence"/>
</dbReference>
<evidence type="ECO:0000256" key="2">
    <source>
        <dbReference type="ARBA" id="ARBA00010199"/>
    </source>
</evidence>
<feature type="transmembrane region" description="Helical" evidence="6">
    <location>
        <begin position="307"/>
        <end position="332"/>
    </location>
</feature>
<dbReference type="EMBL" id="LSDK01000023">
    <property type="protein sequence ID" value="KXB77889.1"/>
    <property type="molecule type" value="Genomic_DNA"/>
</dbReference>
<dbReference type="InterPro" id="IPR044644">
    <property type="entry name" value="DinF-like"/>
</dbReference>
<evidence type="ECO:0000256" key="1">
    <source>
        <dbReference type="ARBA" id="ARBA00004141"/>
    </source>
</evidence>